<dbReference type="KEGG" id="dmm:dnm_082800"/>
<proteinExistence type="predicted"/>
<sequence>MRCFKAVNSGVQKFYFCICIKFRSAKILFLQVRKFYFRTPDKNILYNF</sequence>
<dbReference type="AlphaFoldDB" id="A0A975GSM3"/>
<dbReference type="Proteomes" id="UP000663722">
    <property type="component" value="Chromosome"/>
</dbReference>
<evidence type="ECO:0000313" key="1">
    <source>
        <dbReference type="EMBL" id="QTA92204.1"/>
    </source>
</evidence>
<protein>
    <submittedName>
        <fullName evidence="1">Uncharacterized protein</fullName>
    </submittedName>
</protein>
<dbReference type="EMBL" id="CP061800">
    <property type="protein sequence ID" value="QTA92204.1"/>
    <property type="molecule type" value="Genomic_DNA"/>
</dbReference>
<reference evidence="1" key="1">
    <citation type="journal article" date="2021" name="Microb. Physiol.">
        <title>Proteogenomic Insights into the Physiology of Marine, Sulfate-Reducing, Filamentous Desulfonema limicola and Desulfonema magnum.</title>
        <authorList>
            <person name="Schnaars V."/>
            <person name="Wohlbrand L."/>
            <person name="Scheve S."/>
            <person name="Hinrichs C."/>
            <person name="Reinhardt R."/>
            <person name="Rabus R."/>
        </authorList>
    </citation>
    <scope>NUCLEOTIDE SEQUENCE</scope>
    <source>
        <strain evidence="1">4be13</strain>
    </source>
</reference>
<gene>
    <name evidence="1" type="ORF">dnm_082800</name>
</gene>
<name>A0A975GSM3_9BACT</name>
<organism evidence="1 2">
    <name type="scientific">Desulfonema magnum</name>
    <dbReference type="NCBI Taxonomy" id="45655"/>
    <lineage>
        <taxon>Bacteria</taxon>
        <taxon>Pseudomonadati</taxon>
        <taxon>Thermodesulfobacteriota</taxon>
        <taxon>Desulfobacteria</taxon>
        <taxon>Desulfobacterales</taxon>
        <taxon>Desulfococcaceae</taxon>
        <taxon>Desulfonema</taxon>
    </lineage>
</organism>
<keyword evidence="2" id="KW-1185">Reference proteome</keyword>
<accession>A0A975GSM3</accession>
<evidence type="ECO:0000313" key="2">
    <source>
        <dbReference type="Proteomes" id="UP000663722"/>
    </source>
</evidence>